<dbReference type="Gene3D" id="3.40.190.10">
    <property type="entry name" value="Periplasmic binding protein-like II"/>
    <property type="match status" value="1"/>
</dbReference>
<proteinExistence type="predicted"/>
<accession>A0A9D4X6U6</accession>
<feature type="domain" description="Prephenate dehydratase" evidence="7">
    <location>
        <begin position="118"/>
        <end position="322"/>
    </location>
</feature>
<feature type="transmembrane region" description="Helical" evidence="6">
    <location>
        <begin position="193"/>
        <end position="215"/>
    </location>
</feature>
<dbReference type="Gramene" id="Psat04G0017600-T1">
    <property type="protein sequence ID" value="KAI5414587.1"/>
    <property type="gene ID" value="KIW84_040176"/>
</dbReference>
<evidence type="ECO:0000256" key="5">
    <source>
        <dbReference type="ARBA" id="ARBA00029440"/>
    </source>
</evidence>
<dbReference type="InterPro" id="IPR045865">
    <property type="entry name" value="ACT-like_dom_sf"/>
</dbReference>
<dbReference type="GO" id="GO:0004664">
    <property type="term" value="F:prephenate dehydratase activity"/>
    <property type="evidence" value="ECO:0007669"/>
    <property type="project" value="InterPro"/>
</dbReference>
<comment type="pathway">
    <text evidence="5">Amino-acid biosynthesis.</text>
</comment>
<sequence>MQKRVSSSPSLQSAAVCFFSLLDVYRCNRTTVLCTAAAEHENHHILSPSASVRVASVAPTTIYESYHSKHSDVDTHKSADTHKYADTGDSGQSKNTMFREPLALIDDSSSASDGSKLCVGYQRLSRAYSEDATLKAYPKCETVPCDDYEAAFKVFELWLVDKVVLPIENYMDGRIHCNYDLLLRHRLHIVGEFLNPIVDFMPVIPLLFFLLAFVWQAALRVNHCLLGLPCVTKEELNGVMGHPQFSGVNLIYDLHRLVRLQTLSLEYAYMFSTNNQSFHMQALSHYRTMLNDLGLDKFSDQDIVVDAKDDDENVTRFLVLAREPRIPGPGRPRKTSIVFSLEEGPGALFKALSMFFMRGINLSRAS</sequence>
<keyword evidence="6" id="KW-0812">Transmembrane</keyword>
<evidence type="ECO:0000256" key="3">
    <source>
        <dbReference type="ARBA" id="ARBA00023222"/>
    </source>
</evidence>
<gene>
    <name evidence="8" type="ORF">KIW84_040176</name>
</gene>
<evidence type="ECO:0000256" key="4">
    <source>
        <dbReference type="ARBA" id="ARBA00023239"/>
    </source>
</evidence>
<dbReference type="Proteomes" id="UP001058974">
    <property type="component" value="Chromosome 4"/>
</dbReference>
<keyword evidence="6" id="KW-0472">Membrane</keyword>
<keyword evidence="4" id="KW-0456">Lyase</keyword>
<dbReference type="SUPFAM" id="SSF53850">
    <property type="entry name" value="Periplasmic binding protein-like II"/>
    <property type="match status" value="1"/>
</dbReference>
<evidence type="ECO:0000259" key="7">
    <source>
        <dbReference type="PROSITE" id="PS51171"/>
    </source>
</evidence>
<evidence type="ECO:0000256" key="6">
    <source>
        <dbReference type="SAM" id="Phobius"/>
    </source>
</evidence>
<evidence type="ECO:0000256" key="2">
    <source>
        <dbReference type="ARBA" id="ARBA00023141"/>
    </source>
</evidence>
<dbReference type="GO" id="GO:0047769">
    <property type="term" value="F:arogenate dehydratase activity"/>
    <property type="evidence" value="ECO:0007669"/>
    <property type="project" value="TreeGrafter"/>
</dbReference>
<dbReference type="EMBL" id="JAMSHJ010000004">
    <property type="protein sequence ID" value="KAI5414587.1"/>
    <property type="molecule type" value="Genomic_DNA"/>
</dbReference>
<dbReference type="GO" id="GO:0009539">
    <property type="term" value="C:photosystem II reaction center"/>
    <property type="evidence" value="ECO:0007669"/>
    <property type="project" value="InterPro"/>
</dbReference>
<reference evidence="8 9" key="1">
    <citation type="journal article" date="2022" name="Nat. Genet.">
        <title>Improved pea reference genome and pan-genome highlight genomic features and evolutionary characteristics.</title>
        <authorList>
            <person name="Yang T."/>
            <person name="Liu R."/>
            <person name="Luo Y."/>
            <person name="Hu S."/>
            <person name="Wang D."/>
            <person name="Wang C."/>
            <person name="Pandey M.K."/>
            <person name="Ge S."/>
            <person name="Xu Q."/>
            <person name="Li N."/>
            <person name="Li G."/>
            <person name="Huang Y."/>
            <person name="Saxena R.K."/>
            <person name="Ji Y."/>
            <person name="Li M."/>
            <person name="Yan X."/>
            <person name="He Y."/>
            <person name="Liu Y."/>
            <person name="Wang X."/>
            <person name="Xiang C."/>
            <person name="Varshney R.K."/>
            <person name="Ding H."/>
            <person name="Gao S."/>
            <person name="Zong X."/>
        </authorList>
    </citation>
    <scope>NUCLEOTIDE SEQUENCE [LARGE SCALE GENOMIC DNA]</scope>
    <source>
        <strain evidence="8 9">cv. Zhongwan 6</strain>
    </source>
</reference>
<dbReference type="GO" id="GO:0015979">
    <property type="term" value="P:photosynthesis"/>
    <property type="evidence" value="ECO:0007669"/>
    <property type="project" value="InterPro"/>
</dbReference>
<evidence type="ECO:0000256" key="1">
    <source>
        <dbReference type="ARBA" id="ARBA00022605"/>
    </source>
</evidence>
<keyword evidence="1" id="KW-0028">Amino-acid biosynthesis</keyword>
<dbReference type="SUPFAM" id="SSF55021">
    <property type="entry name" value="ACT-like"/>
    <property type="match status" value="1"/>
</dbReference>
<dbReference type="Gene3D" id="3.30.70.260">
    <property type="match status" value="1"/>
</dbReference>
<dbReference type="InterPro" id="IPR001086">
    <property type="entry name" value="Preph_deHydtase"/>
</dbReference>
<protein>
    <recommendedName>
        <fullName evidence="7">Prephenate dehydratase domain-containing protein</fullName>
    </recommendedName>
</protein>
<dbReference type="PANTHER" id="PTHR21022:SF20">
    <property type="entry name" value="AROGENATE DEHYDRATASE_PREPHENATE DEHYDRATASE 1, CHLOROPLASTIC"/>
    <property type="match status" value="1"/>
</dbReference>
<dbReference type="GO" id="GO:0009094">
    <property type="term" value="P:L-phenylalanine biosynthetic process"/>
    <property type="evidence" value="ECO:0007669"/>
    <property type="project" value="UniProtKB-KW"/>
</dbReference>
<dbReference type="Pfam" id="PF00800">
    <property type="entry name" value="PDT"/>
    <property type="match status" value="1"/>
</dbReference>
<dbReference type="GO" id="GO:0009507">
    <property type="term" value="C:chloroplast"/>
    <property type="evidence" value="ECO:0007669"/>
    <property type="project" value="TreeGrafter"/>
</dbReference>
<keyword evidence="3" id="KW-0584">Phenylalanine biosynthesis</keyword>
<keyword evidence="9" id="KW-1185">Reference proteome</keyword>
<organism evidence="8 9">
    <name type="scientific">Pisum sativum</name>
    <name type="common">Garden pea</name>
    <name type="synonym">Lathyrus oleraceus</name>
    <dbReference type="NCBI Taxonomy" id="3888"/>
    <lineage>
        <taxon>Eukaryota</taxon>
        <taxon>Viridiplantae</taxon>
        <taxon>Streptophyta</taxon>
        <taxon>Embryophyta</taxon>
        <taxon>Tracheophyta</taxon>
        <taxon>Spermatophyta</taxon>
        <taxon>Magnoliopsida</taxon>
        <taxon>eudicotyledons</taxon>
        <taxon>Gunneridae</taxon>
        <taxon>Pentapetalae</taxon>
        <taxon>rosids</taxon>
        <taxon>fabids</taxon>
        <taxon>Fabales</taxon>
        <taxon>Fabaceae</taxon>
        <taxon>Papilionoideae</taxon>
        <taxon>50 kb inversion clade</taxon>
        <taxon>NPAAA clade</taxon>
        <taxon>Hologalegina</taxon>
        <taxon>IRL clade</taxon>
        <taxon>Fabeae</taxon>
        <taxon>Lathyrus</taxon>
    </lineage>
</organism>
<dbReference type="PANTHER" id="PTHR21022">
    <property type="entry name" value="PREPHENATE DEHYDRATASE P PROTEIN"/>
    <property type="match status" value="1"/>
</dbReference>
<dbReference type="InterPro" id="IPR037270">
    <property type="entry name" value="PSII_PsbK_sf"/>
</dbReference>
<evidence type="ECO:0000313" key="9">
    <source>
        <dbReference type="Proteomes" id="UP001058974"/>
    </source>
</evidence>
<comment type="caution">
    <text evidence="8">The sequence shown here is derived from an EMBL/GenBank/DDBJ whole genome shotgun (WGS) entry which is preliminary data.</text>
</comment>
<keyword evidence="6" id="KW-1133">Transmembrane helix</keyword>
<dbReference type="AlphaFoldDB" id="A0A9D4X6U6"/>
<dbReference type="SUPFAM" id="SSF161037">
    <property type="entry name" value="Photosystem II reaction center protein K, PsbK"/>
    <property type="match status" value="1"/>
</dbReference>
<name>A0A9D4X6U6_PEA</name>
<keyword evidence="2" id="KW-0057">Aromatic amino acid biosynthesis</keyword>
<dbReference type="PROSITE" id="PS51171">
    <property type="entry name" value="PREPHENATE_DEHYDR_3"/>
    <property type="match status" value="1"/>
</dbReference>
<evidence type="ECO:0000313" key="8">
    <source>
        <dbReference type="EMBL" id="KAI5414587.1"/>
    </source>
</evidence>